<proteinExistence type="predicted"/>
<reference evidence="11" key="1">
    <citation type="journal article" date="2014" name="Int. J. Syst. Evol. Microbiol.">
        <title>Complete genome sequence of Corynebacterium casei LMG S-19264T (=DSM 44701T), isolated from a smear-ripened cheese.</title>
        <authorList>
            <consortium name="US DOE Joint Genome Institute (JGI-PGF)"/>
            <person name="Walter F."/>
            <person name="Albersmeier A."/>
            <person name="Kalinowski J."/>
            <person name="Ruckert C."/>
        </authorList>
    </citation>
    <scope>NUCLEOTIDE SEQUENCE</scope>
    <source>
        <strain evidence="11">CCM 8711</strain>
    </source>
</reference>
<evidence type="ECO:0000256" key="8">
    <source>
        <dbReference type="ARBA" id="ARBA00023170"/>
    </source>
</evidence>
<evidence type="ECO:0000259" key="10">
    <source>
        <dbReference type="Pfam" id="PF00593"/>
    </source>
</evidence>
<dbReference type="GO" id="GO:0009279">
    <property type="term" value="C:cell outer membrane"/>
    <property type="evidence" value="ECO:0007669"/>
    <property type="project" value="UniProtKB-SubCell"/>
</dbReference>
<evidence type="ECO:0000256" key="2">
    <source>
        <dbReference type="ARBA" id="ARBA00022448"/>
    </source>
</evidence>
<keyword evidence="9" id="KW-0998">Cell outer membrane</keyword>
<dbReference type="Proteomes" id="UP000662074">
    <property type="component" value="Unassembled WGS sequence"/>
</dbReference>
<keyword evidence="7" id="KW-0472">Membrane</keyword>
<dbReference type="PANTHER" id="PTHR30069">
    <property type="entry name" value="TONB-DEPENDENT OUTER MEMBRANE RECEPTOR"/>
    <property type="match status" value="1"/>
</dbReference>
<evidence type="ECO:0000256" key="5">
    <source>
        <dbReference type="ARBA" id="ARBA00022729"/>
    </source>
</evidence>
<sequence>MQASKSLFDDKLKVTATLRADKNDDFDVKFNPRFTAVFSPTIENNFRFSYQSGYRFPSIFEGFSNVNSGGVKRIGGLRIASNGVFENAYIRSSIDAFQAAVKNDFNAGTSTNAAIEKEKALLVKNTYTYLKPEHINSFEAGYKSLLFEGKLNIDADVYYNQYDNFIAQLEMNVPNTSKPDSIPYYLNDKTKQARYRVWTNSKSTVYNFGGSLGLSYNLSLKYVLTGNVSYAKLDQKSHDDALEDGFNTPRLITNVSFGGSHVISNLGFNVLYKHQSGYYWQSFLVNGDVKAYGTIDAQVNYDFVKTKLNLKIGASNLTNKYYNSFLGGPAIGGFYYTTLTYNLL</sequence>
<dbReference type="Pfam" id="PF00593">
    <property type="entry name" value="TonB_dep_Rec_b-barrel"/>
    <property type="match status" value="1"/>
</dbReference>
<dbReference type="SUPFAM" id="SSF56935">
    <property type="entry name" value="Porins"/>
    <property type="match status" value="1"/>
</dbReference>
<dbReference type="InterPro" id="IPR036942">
    <property type="entry name" value="Beta-barrel_TonB_sf"/>
</dbReference>
<organism evidence="11 12">
    <name type="scientific">Mucilaginibacter galii</name>
    <dbReference type="NCBI Taxonomy" id="2005073"/>
    <lineage>
        <taxon>Bacteria</taxon>
        <taxon>Pseudomonadati</taxon>
        <taxon>Bacteroidota</taxon>
        <taxon>Sphingobacteriia</taxon>
        <taxon>Sphingobacteriales</taxon>
        <taxon>Sphingobacteriaceae</taxon>
        <taxon>Mucilaginibacter</taxon>
    </lineage>
</organism>
<dbReference type="EMBL" id="BMDO01000001">
    <property type="protein sequence ID" value="GGI48790.1"/>
    <property type="molecule type" value="Genomic_DNA"/>
</dbReference>
<dbReference type="PANTHER" id="PTHR30069:SF29">
    <property type="entry name" value="HEMOGLOBIN AND HEMOGLOBIN-HAPTOGLOBIN-BINDING PROTEIN 1-RELATED"/>
    <property type="match status" value="1"/>
</dbReference>
<evidence type="ECO:0000313" key="11">
    <source>
        <dbReference type="EMBL" id="GGI48790.1"/>
    </source>
</evidence>
<name>A0A917J457_9SPHI</name>
<keyword evidence="2" id="KW-0813">Transport</keyword>
<keyword evidence="5" id="KW-0732">Signal</keyword>
<keyword evidence="12" id="KW-1185">Reference proteome</keyword>
<accession>A0A917J457</accession>
<evidence type="ECO:0000256" key="4">
    <source>
        <dbReference type="ARBA" id="ARBA00022692"/>
    </source>
</evidence>
<evidence type="ECO:0000256" key="6">
    <source>
        <dbReference type="ARBA" id="ARBA00023077"/>
    </source>
</evidence>
<dbReference type="InterPro" id="IPR039426">
    <property type="entry name" value="TonB-dep_rcpt-like"/>
</dbReference>
<gene>
    <name evidence="11" type="ORF">GCM10011425_00020</name>
</gene>
<keyword evidence="4" id="KW-0812">Transmembrane</keyword>
<protein>
    <recommendedName>
        <fullName evidence="10">TonB-dependent receptor-like beta-barrel domain-containing protein</fullName>
    </recommendedName>
</protein>
<dbReference type="AlphaFoldDB" id="A0A917J457"/>
<keyword evidence="3" id="KW-1134">Transmembrane beta strand</keyword>
<feature type="domain" description="TonB-dependent receptor-like beta-barrel" evidence="10">
    <location>
        <begin position="8"/>
        <end position="317"/>
    </location>
</feature>
<dbReference type="GO" id="GO:0044718">
    <property type="term" value="P:siderophore transmembrane transport"/>
    <property type="evidence" value="ECO:0007669"/>
    <property type="project" value="TreeGrafter"/>
</dbReference>
<evidence type="ECO:0000256" key="9">
    <source>
        <dbReference type="ARBA" id="ARBA00023237"/>
    </source>
</evidence>
<evidence type="ECO:0000256" key="7">
    <source>
        <dbReference type="ARBA" id="ARBA00023136"/>
    </source>
</evidence>
<dbReference type="Gene3D" id="2.40.170.20">
    <property type="entry name" value="TonB-dependent receptor, beta-barrel domain"/>
    <property type="match status" value="1"/>
</dbReference>
<keyword evidence="6" id="KW-0798">TonB box</keyword>
<dbReference type="GO" id="GO:0015344">
    <property type="term" value="F:siderophore uptake transmembrane transporter activity"/>
    <property type="evidence" value="ECO:0007669"/>
    <property type="project" value="TreeGrafter"/>
</dbReference>
<dbReference type="InterPro" id="IPR000531">
    <property type="entry name" value="Beta-barrel_TonB"/>
</dbReference>
<comment type="caution">
    <text evidence="11">The sequence shown here is derived from an EMBL/GenBank/DDBJ whole genome shotgun (WGS) entry which is preliminary data.</text>
</comment>
<reference evidence="11" key="2">
    <citation type="submission" date="2020-09" db="EMBL/GenBank/DDBJ databases">
        <authorList>
            <person name="Sun Q."/>
            <person name="Sedlacek I."/>
        </authorList>
    </citation>
    <scope>NUCLEOTIDE SEQUENCE</scope>
    <source>
        <strain evidence="11">CCM 8711</strain>
    </source>
</reference>
<evidence type="ECO:0000256" key="1">
    <source>
        <dbReference type="ARBA" id="ARBA00004571"/>
    </source>
</evidence>
<keyword evidence="8" id="KW-0675">Receptor</keyword>
<comment type="subcellular location">
    <subcellularLocation>
        <location evidence="1">Cell outer membrane</location>
        <topology evidence="1">Multi-pass membrane protein</topology>
    </subcellularLocation>
</comment>
<evidence type="ECO:0000313" key="12">
    <source>
        <dbReference type="Proteomes" id="UP000662074"/>
    </source>
</evidence>
<evidence type="ECO:0000256" key="3">
    <source>
        <dbReference type="ARBA" id="ARBA00022452"/>
    </source>
</evidence>